<evidence type="ECO:0000313" key="2">
    <source>
        <dbReference type="Proteomes" id="UP000253958"/>
    </source>
</evidence>
<reference evidence="1 2" key="2">
    <citation type="submission" date="2018-08" db="EMBL/GenBank/DDBJ databases">
        <title>Streptomyces kandeliansis sp. nov., an endophytic bacterium isolated from mangrove plant.</title>
        <authorList>
            <person name="Wang R."/>
        </authorList>
    </citation>
    <scope>NUCLEOTIDE SEQUENCE [LARGE SCALE GENOMIC DNA]</scope>
    <source>
        <strain evidence="2">H14(2018)</strain>
    </source>
</reference>
<gene>
    <name evidence="1" type="ORF">DVH21_26835</name>
</gene>
<reference evidence="1 2" key="1">
    <citation type="submission" date="2018-07" db="EMBL/GenBank/DDBJ databases">
        <authorList>
            <person name="Ye Y."/>
        </authorList>
    </citation>
    <scope>NUCLEOTIDE SEQUENCE [LARGE SCALE GENOMIC DNA]</scope>
    <source>
        <strain evidence="2">H14(2018)</strain>
    </source>
</reference>
<accession>A0A6N3K8E4</accession>
<dbReference type="RefSeq" id="WP_114920708.1">
    <property type="nucleotide sequence ID" value="NZ_CP031263.1"/>
</dbReference>
<name>A0A6N3K8E4_9ACTN</name>
<organism evidence="1 2">
    <name type="scientific">Micromonospora aurantiaca</name>
    <name type="common">nom. illeg.</name>
    <dbReference type="NCBI Taxonomy" id="47850"/>
    <lineage>
        <taxon>Bacteria</taxon>
        <taxon>Bacillati</taxon>
        <taxon>Actinomycetota</taxon>
        <taxon>Actinomycetes</taxon>
        <taxon>Micromonosporales</taxon>
        <taxon>Micromonosporaceae</taxon>
        <taxon>Micromonospora</taxon>
    </lineage>
</organism>
<evidence type="ECO:0000313" key="1">
    <source>
        <dbReference type="EMBL" id="AXH93269.1"/>
    </source>
</evidence>
<proteinExistence type="predicted"/>
<dbReference type="AlphaFoldDB" id="A0A6N3K8E4"/>
<dbReference type="EMBL" id="CP031263">
    <property type="protein sequence ID" value="AXH93269.1"/>
    <property type="molecule type" value="Genomic_DNA"/>
</dbReference>
<dbReference type="Proteomes" id="UP000253958">
    <property type="component" value="Chromosome"/>
</dbReference>
<protein>
    <submittedName>
        <fullName evidence="1">Uncharacterized protein</fullName>
    </submittedName>
</protein>
<sequence>MTDQDELHIALLHLGGRVPDAMLAEARLRLADTGTVSLPEPPGPVDLPFTFASAVPNPRVFGGRVPPLADLTGRDGLMDDTDRVAVAAARQQPGAVALWRGWRIAPEWAASVIPPAPVYVLETNGPQAATAATVMRALAGAGISAPLVEVYRPGDKLPPYAAAARRSGALLWAGRDTEPLRIARVFDEVDDDGARFAPDRERLSGTDLERAAAYLDAGTPVLATTARGLDVVEPGRGRVVPMTYRTDGRWLWPESVAYYLQAYGLAPEPDLLAHIRSRGDRLPVTDPADEHRALALLFQSYALVPAEADADAEADA</sequence>